<evidence type="ECO:0000259" key="2">
    <source>
        <dbReference type="Pfam" id="PF01370"/>
    </source>
</evidence>
<evidence type="ECO:0000313" key="4">
    <source>
        <dbReference type="EMBL" id="RVW05879.1"/>
    </source>
</evidence>
<dbReference type="RefSeq" id="WP_127951378.1">
    <property type="nucleotide sequence ID" value="NZ_RKLO01000001.1"/>
</dbReference>
<evidence type="ECO:0000313" key="5">
    <source>
        <dbReference type="Proteomes" id="UP000283479"/>
    </source>
</evidence>
<reference evidence="4 5" key="1">
    <citation type="submission" date="2018-11" db="EMBL/GenBank/DDBJ databases">
        <title>Rhodococcus spongicola sp. nov. and Rhodococcus xishaensis sp. nov. from marine sponges.</title>
        <authorList>
            <person name="Li L."/>
            <person name="Lin H.W."/>
        </authorList>
    </citation>
    <scope>NUCLEOTIDE SEQUENCE [LARGE SCALE GENOMIC DNA]</scope>
    <source>
        <strain evidence="4 5">LHW51113</strain>
    </source>
</reference>
<comment type="caution">
    <text evidence="4">The sequence shown here is derived from an EMBL/GenBank/DDBJ whole genome shotgun (WGS) entry which is preliminary data.</text>
</comment>
<dbReference type="InterPro" id="IPR036291">
    <property type="entry name" value="NAD(P)-bd_dom_sf"/>
</dbReference>
<dbReference type="Pfam" id="PF01370">
    <property type="entry name" value="Epimerase"/>
    <property type="match status" value="1"/>
</dbReference>
<sequence>MRVIVAGSSGLIGKALVESLRGAGHDVARLVRHAPAGRDEFEWNPETGFVDAGALRGADAVVNLCGAGIGDKRWSGAYKQAIRDSRLTTTDVLAHAVVEAQVPVLVNGSAVGYYGDTGDRIVDERSSAGSGFLAQVCQDWEDATTPAYDGGVRTVSIRTATVLSPHGGMLGRLRRLYSFGLGGRLGSGRQYMSWISLADEVAAIEFVLTHGEVQGPVNLCAPEPVTNARFNAAMGRALRRPAPWMVPGFAVTAMIGEFGREAVLTGQRAVPAALEQAGFSFLHPSIDAALAYALEP</sequence>
<keyword evidence="5" id="KW-1185">Reference proteome</keyword>
<dbReference type="Pfam" id="PF08338">
    <property type="entry name" value="DUF1731"/>
    <property type="match status" value="1"/>
</dbReference>
<feature type="domain" description="DUF1731" evidence="3">
    <location>
        <begin position="246"/>
        <end position="291"/>
    </location>
</feature>
<evidence type="ECO:0000259" key="3">
    <source>
        <dbReference type="Pfam" id="PF08338"/>
    </source>
</evidence>
<dbReference type="Gene3D" id="3.40.50.720">
    <property type="entry name" value="NAD(P)-binding Rossmann-like Domain"/>
    <property type="match status" value="1"/>
</dbReference>
<feature type="domain" description="NAD-dependent epimerase/dehydratase" evidence="2">
    <location>
        <begin position="3"/>
        <end position="219"/>
    </location>
</feature>
<dbReference type="PANTHER" id="PTHR11092:SF0">
    <property type="entry name" value="EPIMERASE FAMILY PROTEIN SDR39U1"/>
    <property type="match status" value="1"/>
</dbReference>
<proteinExistence type="inferred from homology"/>
<name>A0A438B4J7_9NOCA</name>
<accession>A0A438B4J7</accession>
<dbReference type="AlphaFoldDB" id="A0A438B4J7"/>
<dbReference type="InterPro" id="IPR001509">
    <property type="entry name" value="Epimerase_deHydtase"/>
</dbReference>
<dbReference type="PANTHER" id="PTHR11092">
    <property type="entry name" value="SUGAR NUCLEOTIDE EPIMERASE RELATED"/>
    <property type="match status" value="1"/>
</dbReference>
<dbReference type="Proteomes" id="UP000283479">
    <property type="component" value="Unassembled WGS sequence"/>
</dbReference>
<dbReference type="InterPro" id="IPR013549">
    <property type="entry name" value="DUF1731"/>
</dbReference>
<comment type="similarity">
    <text evidence="1">Belongs to the NAD(P)-dependent epimerase/dehydratase family. SDR39U1 subfamily.</text>
</comment>
<dbReference type="EMBL" id="RKLO01000001">
    <property type="protein sequence ID" value="RVW05879.1"/>
    <property type="molecule type" value="Genomic_DNA"/>
</dbReference>
<dbReference type="OrthoDB" id="9801773at2"/>
<protein>
    <submittedName>
        <fullName evidence="4">TIGR01777 family protein</fullName>
    </submittedName>
</protein>
<dbReference type="InterPro" id="IPR010099">
    <property type="entry name" value="SDR39U1"/>
</dbReference>
<organism evidence="4 5">
    <name type="scientific">Rhodococcus xishaensis</name>
    <dbReference type="NCBI Taxonomy" id="2487364"/>
    <lineage>
        <taxon>Bacteria</taxon>
        <taxon>Bacillati</taxon>
        <taxon>Actinomycetota</taxon>
        <taxon>Actinomycetes</taxon>
        <taxon>Mycobacteriales</taxon>
        <taxon>Nocardiaceae</taxon>
        <taxon>Rhodococcus</taxon>
    </lineage>
</organism>
<evidence type="ECO:0000256" key="1">
    <source>
        <dbReference type="ARBA" id="ARBA00009353"/>
    </source>
</evidence>
<dbReference type="NCBIfam" id="TIGR01777">
    <property type="entry name" value="yfcH"/>
    <property type="match status" value="1"/>
</dbReference>
<gene>
    <name evidence="4" type="ORF">EGT50_03280</name>
</gene>
<dbReference type="SUPFAM" id="SSF51735">
    <property type="entry name" value="NAD(P)-binding Rossmann-fold domains"/>
    <property type="match status" value="1"/>
</dbReference>